<sequence>MGRRRVAELPRQARPLLVDLTGSVGDTGGDRADRIDIITATAADAPAAALLIRPDGYVAWAATNPEHDGLATASTRWFGSASTPAPVIG</sequence>
<evidence type="ECO:0000313" key="2">
    <source>
        <dbReference type="Proteomes" id="UP000702209"/>
    </source>
</evidence>
<proteinExistence type="predicted"/>
<dbReference type="RefSeq" id="WP_195129458.1">
    <property type="nucleotide sequence ID" value="NZ_JADLQX010000007.1"/>
</dbReference>
<organism evidence="1 2">
    <name type="scientific">Nocardia amamiensis</name>
    <dbReference type="NCBI Taxonomy" id="404578"/>
    <lineage>
        <taxon>Bacteria</taxon>
        <taxon>Bacillati</taxon>
        <taxon>Actinomycetota</taxon>
        <taxon>Actinomycetes</taxon>
        <taxon>Mycobacteriales</taxon>
        <taxon>Nocardiaceae</taxon>
        <taxon>Nocardia</taxon>
    </lineage>
</organism>
<protein>
    <submittedName>
        <fullName evidence="1">Uncharacterized protein</fullName>
    </submittedName>
</protein>
<reference evidence="1 2" key="1">
    <citation type="submission" date="2020-10" db="EMBL/GenBank/DDBJ databases">
        <title>Identification of Nocardia species via Next-generation sequencing and recognition of intraspecies genetic diversity.</title>
        <authorList>
            <person name="Li P."/>
            <person name="Li P."/>
            <person name="Lu B."/>
        </authorList>
    </citation>
    <scope>NUCLEOTIDE SEQUENCE [LARGE SCALE GENOMIC DNA]</scope>
    <source>
        <strain evidence="1 2">BJ06-0157</strain>
    </source>
</reference>
<gene>
    <name evidence="1" type="ORF">IU459_11365</name>
</gene>
<dbReference type="EMBL" id="JADLQX010000007">
    <property type="protein sequence ID" value="MBF6298140.1"/>
    <property type="molecule type" value="Genomic_DNA"/>
</dbReference>
<dbReference type="Gene3D" id="3.40.30.120">
    <property type="match status" value="1"/>
</dbReference>
<dbReference type="Proteomes" id="UP000702209">
    <property type="component" value="Unassembled WGS sequence"/>
</dbReference>
<keyword evidence="2" id="KW-1185">Reference proteome</keyword>
<evidence type="ECO:0000313" key="1">
    <source>
        <dbReference type="EMBL" id="MBF6298140.1"/>
    </source>
</evidence>
<name>A0ABS0CNL1_9NOCA</name>
<dbReference type="Pfam" id="PF21274">
    <property type="entry name" value="Rng_hyd_C"/>
    <property type="match status" value="1"/>
</dbReference>
<accession>A0ABS0CNL1</accession>
<comment type="caution">
    <text evidence="1">The sequence shown here is derived from an EMBL/GenBank/DDBJ whole genome shotgun (WGS) entry which is preliminary data.</text>
</comment>